<dbReference type="GO" id="GO:0034599">
    <property type="term" value="P:cellular response to oxidative stress"/>
    <property type="evidence" value="ECO:0007669"/>
    <property type="project" value="TreeGrafter"/>
</dbReference>
<dbReference type="PANTHER" id="PTHR42737:SF6">
    <property type="entry name" value="THIOREDOXIN-DISULFIDE REDUCTASE"/>
    <property type="match status" value="1"/>
</dbReference>
<dbReference type="Proteomes" id="UP000783686">
    <property type="component" value="Unassembled WGS sequence"/>
</dbReference>
<dbReference type="Pfam" id="PF07992">
    <property type="entry name" value="Pyr_redox_2"/>
    <property type="match status" value="1"/>
</dbReference>
<evidence type="ECO:0000256" key="8">
    <source>
        <dbReference type="SAM" id="MobiDB-lite"/>
    </source>
</evidence>
<dbReference type="GO" id="GO:0004362">
    <property type="term" value="F:glutathione-disulfide reductase (NADPH) activity"/>
    <property type="evidence" value="ECO:0007669"/>
    <property type="project" value="TreeGrafter"/>
</dbReference>
<dbReference type="PROSITE" id="PS51354">
    <property type="entry name" value="GLUTAREDOXIN_2"/>
    <property type="match status" value="1"/>
</dbReference>
<dbReference type="PRINTS" id="PR00368">
    <property type="entry name" value="FADPNR"/>
</dbReference>
<keyword evidence="3" id="KW-0285">Flavoprotein</keyword>
<dbReference type="PANTHER" id="PTHR42737">
    <property type="entry name" value="GLUTATHIONE REDUCTASE"/>
    <property type="match status" value="1"/>
</dbReference>
<accession>A0A811KUV0</accession>
<protein>
    <submittedName>
        <fullName evidence="11">Uncharacterized protein</fullName>
    </submittedName>
</protein>
<dbReference type="SUPFAM" id="SSF52833">
    <property type="entry name" value="Thioredoxin-like"/>
    <property type="match status" value="1"/>
</dbReference>
<keyword evidence="7" id="KW-0676">Redox-active center</keyword>
<evidence type="ECO:0000256" key="6">
    <source>
        <dbReference type="ARBA" id="ARBA00023157"/>
    </source>
</evidence>
<comment type="cofactor">
    <cofactor evidence="1">
        <name>FAD</name>
        <dbReference type="ChEBI" id="CHEBI:57692"/>
    </cofactor>
</comment>
<evidence type="ECO:0000313" key="12">
    <source>
        <dbReference type="Proteomes" id="UP000614601"/>
    </source>
</evidence>
<feature type="domain" description="FAD/NAD(P)-binding" evidence="10">
    <location>
        <begin position="322"/>
        <end position="657"/>
    </location>
</feature>
<dbReference type="Gene3D" id="3.30.390.30">
    <property type="match status" value="1"/>
</dbReference>
<proteinExistence type="inferred from homology"/>
<dbReference type="PRINTS" id="PR00411">
    <property type="entry name" value="PNDRDTASEI"/>
</dbReference>
<dbReference type="Gene3D" id="3.40.30.10">
    <property type="entry name" value="Glutaredoxin"/>
    <property type="match status" value="1"/>
</dbReference>
<evidence type="ECO:0000259" key="9">
    <source>
        <dbReference type="Pfam" id="PF02852"/>
    </source>
</evidence>
<feature type="region of interest" description="Disordered" evidence="8">
    <location>
        <begin position="19"/>
        <end position="41"/>
    </location>
</feature>
<dbReference type="EMBL" id="CAJFCW020000004">
    <property type="protein sequence ID" value="CAG9111199.1"/>
    <property type="molecule type" value="Genomic_DNA"/>
</dbReference>
<sequence length="805" mass="88186">MRSKSVDVRIKGGGANEWWWGRRTSPSPTRDNAAHAEPAEVEDPLQAQLDRLYRRILMSAKSSRRLSRRNSQLLENPFAPHSKSSPHFVQVQENGTYPSSPTTVTNGFNSPTSVHSATTASYNGNATKPQRRQSFLGSLFSGSKERLNQPYTNGFNSTLNNNNVNNNGATPSSTSSGYWSSSRQSSPRTEYPYSGALGRQRASSASVQYVQNVVEHRPGTAKEAALETFAVIAQKRICVVRKFGSHVDNHVTSLLDRLGRDANTEATYLTVDQQTGAEVLDAVQRPGLPLVFINGDCVGGINEMRALHRSGYLAEALTPHDYDLIVLGGGAGGLAAAKEAASLGKRVACLNYIPGQENGTPAPSASLINIDRIPKKIVQQAAVIGNIVHNAEKFGWKIEEAEEKAKFTWNTLQKLLQEHVSQFNKDNEASLNDAKVTYLNEHGIFNGTHQVLLQDNKTLSADRFMLAVGLKSKLPHLKNAVDCCIGADELFAQTQNPGKTLCIGDSFVSLEIAGFLNALGNDVTVLLRSSLIRGFDEEVAEKIQRHMESCGVKFMTGIPTKLERKEAKSEESPGVVTVTGEQSLSDGATEEFTIDFNTVVSAAQREPRTANLNFQKPNIKLSTSGKVLGRHEQSQTAPHVYTVGDVLEGAMEFSPVSTHSAKLLMRRLYLGSMERTDYERVLTSVLTPLEYCSCGLSEKEAGHQFGTENISIYTAPITTVDATVPGDWQKYAFCKAVFFKTENERLVGFQVLAPNASEICTGFAMCLKLNAKRKDFDQLLTIHPTASEAFTRLEMRQPEAKKATF</sequence>
<dbReference type="OrthoDB" id="5956163at2759"/>
<dbReference type="GO" id="GO:0005829">
    <property type="term" value="C:cytosol"/>
    <property type="evidence" value="ECO:0007669"/>
    <property type="project" value="TreeGrafter"/>
</dbReference>
<evidence type="ECO:0000256" key="5">
    <source>
        <dbReference type="ARBA" id="ARBA00023002"/>
    </source>
</evidence>
<keyword evidence="4" id="KW-0274">FAD</keyword>
<feature type="region of interest" description="Disordered" evidence="8">
    <location>
        <begin position="563"/>
        <end position="582"/>
    </location>
</feature>
<evidence type="ECO:0000256" key="1">
    <source>
        <dbReference type="ARBA" id="ARBA00001974"/>
    </source>
</evidence>
<dbReference type="InterPro" id="IPR016156">
    <property type="entry name" value="FAD/NAD-linked_Rdtase_dimer_sf"/>
</dbReference>
<keyword evidence="5" id="KW-0560">Oxidoreductase</keyword>
<dbReference type="GO" id="GO:0005739">
    <property type="term" value="C:mitochondrion"/>
    <property type="evidence" value="ECO:0007669"/>
    <property type="project" value="TreeGrafter"/>
</dbReference>
<name>A0A811KUV0_9BILA</name>
<dbReference type="AlphaFoldDB" id="A0A811KUV0"/>
<comment type="similarity">
    <text evidence="2">Belongs to the class-I pyridine nucleotide-disulfide oxidoreductase family.</text>
</comment>
<reference evidence="11" key="1">
    <citation type="submission" date="2020-09" db="EMBL/GenBank/DDBJ databases">
        <authorList>
            <person name="Kikuchi T."/>
        </authorList>
    </citation>
    <scope>NUCLEOTIDE SEQUENCE</scope>
    <source>
        <strain evidence="11">SH1</strain>
    </source>
</reference>
<keyword evidence="12" id="KW-1185">Reference proteome</keyword>
<dbReference type="GO" id="GO:0050660">
    <property type="term" value="F:flavin adenine dinucleotide binding"/>
    <property type="evidence" value="ECO:0007669"/>
    <property type="project" value="InterPro"/>
</dbReference>
<evidence type="ECO:0000313" key="11">
    <source>
        <dbReference type="EMBL" id="CAD5218642.1"/>
    </source>
</evidence>
<dbReference type="Gene3D" id="3.50.50.60">
    <property type="entry name" value="FAD/NAD(P)-binding domain"/>
    <property type="match status" value="2"/>
</dbReference>
<gene>
    <name evidence="11" type="ORF">BOKJ2_LOCUS7852</name>
</gene>
<feature type="region of interest" description="Disordered" evidence="8">
    <location>
        <begin position="109"/>
        <end position="130"/>
    </location>
</feature>
<keyword evidence="6" id="KW-1015">Disulfide bond</keyword>
<evidence type="ECO:0000256" key="3">
    <source>
        <dbReference type="ARBA" id="ARBA00022630"/>
    </source>
</evidence>
<comment type="caution">
    <text evidence="11">The sequence shown here is derived from an EMBL/GenBank/DDBJ whole genome shotgun (WGS) entry which is preliminary data.</text>
</comment>
<dbReference type="InterPro" id="IPR046952">
    <property type="entry name" value="GSHR/TRXR-like"/>
</dbReference>
<feature type="compositionally biased region" description="Low complexity" evidence="8">
    <location>
        <begin position="153"/>
        <end position="186"/>
    </location>
</feature>
<dbReference type="Proteomes" id="UP000614601">
    <property type="component" value="Unassembled WGS sequence"/>
</dbReference>
<dbReference type="InterPro" id="IPR036188">
    <property type="entry name" value="FAD/NAD-bd_sf"/>
</dbReference>
<dbReference type="GO" id="GO:0006749">
    <property type="term" value="P:glutathione metabolic process"/>
    <property type="evidence" value="ECO:0007669"/>
    <property type="project" value="TreeGrafter"/>
</dbReference>
<dbReference type="SUPFAM" id="SSF51905">
    <property type="entry name" value="FAD/NAD(P)-binding domain"/>
    <property type="match status" value="1"/>
</dbReference>
<dbReference type="EMBL" id="CAJFDH010000004">
    <property type="protein sequence ID" value="CAD5218642.1"/>
    <property type="molecule type" value="Genomic_DNA"/>
</dbReference>
<dbReference type="InterPro" id="IPR004099">
    <property type="entry name" value="Pyr_nucl-diS_OxRdtase_dimer"/>
</dbReference>
<feature type="region of interest" description="Disordered" evidence="8">
    <location>
        <begin position="147"/>
        <end position="194"/>
    </location>
</feature>
<dbReference type="InterPro" id="IPR036249">
    <property type="entry name" value="Thioredoxin-like_sf"/>
</dbReference>
<evidence type="ECO:0000256" key="7">
    <source>
        <dbReference type="ARBA" id="ARBA00023284"/>
    </source>
</evidence>
<evidence type="ECO:0000256" key="4">
    <source>
        <dbReference type="ARBA" id="ARBA00022827"/>
    </source>
</evidence>
<dbReference type="SUPFAM" id="SSF55424">
    <property type="entry name" value="FAD/NAD-linked reductases, dimerisation (C-terminal) domain"/>
    <property type="match status" value="1"/>
</dbReference>
<evidence type="ECO:0000256" key="2">
    <source>
        <dbReference type="ARBA" id="ARBA00007532"/>
    </source>
</evidence>
<evidence type="ECO:0000259" key="10">
    <source>
        <dbReference type="Pfam" id="PF07992"/>
    </source>
</evidence>
<dbReference type="Pfam" id="PF02852">
    <property type="entry name" value="Pyr_redox_dim"/>
    <property type="match status" value="1"/>
</dbReference>
<feature type="domain" description="Pyridine nucleotide-disulphide oxidoreductase dimerisation" evidence="9">
    <location>
        <begin position="683"/>
        <end position="792"/>
    </location>
</feature>
<organism evidence="11 12">
    <name type="scientific">Bursaphelenchus okinawaensis</name>
    <dbReference type="NCBI Taxonomy" id="465554"/>
    <lineage>
        <taxon>Eukaryota</taxon>
        <taxon>Metazoa</taxon>
        <taxon>Ecdysozoa</taxon>
        <taxon>Nematoda</taxon>
        <taxon>Chromadorea</taxon>
        <taxon>Rhabditida</taxon>
        <taxon>Tylenchina</taxon>
        <taxon>Tylenchomorpha</taxon>
        <taxon>Aphelenchoidea</taxon>
        <taxon>Aphelenchoididae</taxon>
        <taxon>Bursaphelenchus</taxon>
    </lineage>
</organism>
<dbReference type="InterPro" id="IPR023753">
    <property type="entry name" value="FAD/NAD-binding_dom"/>
</dbReference>
<dbReference type="GO" id="GO:0045454">
    <property type="term" value="P:cell redox homeostasis"/>
    <property type="evidence" value="ECO:0007669"/>
    <property type="project" value="InterPro"/>
</dbReference>